<gene>
    <name evidence="1" type="ORF">BJY01DRAFT_32935</name>
</gene>
<name>A0ABR4JFL9_9EURO</name>
<evidence type="ECO:0000313" key="2">
    <source>
        <dbReference type="Proteomes" id="UP001610446"/>
    </source>
</evidence>
<keyword evidence="2" id="KW-1185">Reference proteome</keyword>
<dbReference type="EMBL" id="JBFXLU010000141">
    <property type="protein sequence ID" value="KAL2838836.1"/>
    <property type="molecule type" value="Genomic_DNA"/>
</dbReference>
<comment type="caution">
    <text evidence="1">The sequence shown here is derived from an EMBL/GenBank/DDBJ whole genome shotgun (WGS) entry which is preliminary data.</text>
</comment>
<dbReference type="Proteomes" id="UP001610446">
    <property type="component" value="Unassembled WGS sequence"/>
</dbReference>
<sequence length="225" mass="25397">MELLPGVVWGSSWRSSIGAKFGSRGRESTSRLWRNLTGGAGAGALNLDERQLIERSGTGGKIAGEFFRRSEYFRLSFHPGFPQKGTNRKGTFPLFEKETVKRRSQNRQLSEKVYYPPHTTPEHPLFDFHLGNENPRVSAEFQSLSRSLQTANDVGPLERRCSILDLPVESHRASSAVFSPLSAKSTSSSRLQGPIIPIIIIFFFQATKERRVAFSSNNNRHRLYR</sequence>
<reference evidence="1 2" key="1">
    <citation type="submission" date="2024-07" db="EMBL/GenBank/DDBJ databases">
        <title>Section-level genome sequencing and comparative genomics of Aspergillus sections Usti and Cavernicolus.</title>
        <authorList>
            <consortium name="Lawrence Berkeley National Laboratory"/>
            <person name="Nybo J.L."/>
            <person name="Vesth T.C."/>
            <person name="Theobald S."/>
            <person name="Frisvad J.C."/>
            <person name="Larsen T.O."/>
            <person name="Kjaerboelling I."/>
            <person name="Rothschild-Mancinelli K."/>
            <person name="Lyhne E.K."/>
            <person name="Kogle M.E."/>
            <person name="Barry K."/>
            <person name="Clum A."/>
            <person name="Na H."/>
            <person name="Ledsgaard L."/>
            <person name="Lin J."/>
            <person name="Lipzen A."/>
            <person name="Kuo A."/>
            <person name="Riley R."/>
            <person name="Mondo S."/>
            <person name="Labutti K."/>
            <person name="Haridas S."/>
            <person name="Pangalinan J."/>
            <person name="Salamov A.A."/>
            <person name="Simmons B.A."/>
            <person name="Magnuson J.K."/>
            <person name="Chen J."/>
            <person name="Drula E."/>
            <person name="Henrissat B."/>
            <person name="Wiebenga A."/>
            <person name="Lubbers R.J."/>
            <person name="Gomes A.C."/>
            <person name="Makela M.R."/>
            <person name="Stajich J."/>
            <person name="Grigoriev I.V."/>
            <person name="Mortensen U.H."/>
            <person name="De Vries R.P."/>
            <person name="Baker S.E."/>
            <person name="Andersen M.R."/>
        </authorList>
    </citation>
    <scope>NUCLEOTIDE SEQUENCE [LARGE SCALE GENOMIC DNA]</scope>
    <source>
        <strain evidence="1 2">CBS 123904</strain>
    </source>
</reference>
<proteinExistence type="predicted"/>
<accession>A0ABR4JFL9</accession>
<organism evidence="1 2">
    <name type="scientific">Aspergillus pseudoustus</name>
    <dbReference type="NCBI Taxonomy" id="1810923"/>
    <lineage>
        <taxon>Eukaryota</taxon>
        <taxon>Fungi</taxon>
        <taxon>Dikarya</taxon>
        <taxon>Ascomycota</taxon>
        <taxon>Pezizomycotina</taxon>
        <taxon>Eurotiomycetes</taxon>
        <taxon>Eurotiomycetidae</taxon>
        <taxon>Eurotiales</taxon>
        <taxon>Aspergillaceae</taxon>
        <taxon>Aspergillus</taxon>
        <taxon>Aspergillus subgen. Nidulantes</taxon>
    </lineage>
</organism>
<evidence type="ECO:0000313" key="1">
    <source>
        <dbReference type="EMBL" id="KAL2838836.1"/>
    </source>
</evidence>
<protein>
    <submittedName>
        <fullName evidence="1">Uncharacterized protein</fullName>
    </submittedName>
</protein>